<accession>I0K1N0</accession>
<dbReference type="AlphaFoldDB" id="I0K1N0"/>
<evidence type="ECO:0000313" key="4">
    <source>
        <dbReference type="Proteomes" id="UP000011058"/>
    </source>
</evidence>
<dbReference type="NCBIfam" id="NF006718">
    <property type="entry name" value="PRK09256.1"/>
    <property type="match status" value="1"/>
</dbReference>
<dbReference type="InterPro" id="IPR000352">
    <property type="entry name" value="Pep_chain_release_fac_I"/>
</dbReference>
<dbReference type="GO" id="GO:0004045">
    <property type="term" value="F:peptidyl-tRNA hydrolase activity"/>
    <property type="evidence" value="ECO:0007669"/>
    <property type="project" value="TreeGrafter"/>
</dbReference>
<organism evidence="3 4">
    <name type="scientific">Fibrella aestuarina BUZ 2</name>
    <dbReference type="NCBI Taxonomy" id="1166018"/>
    <lineage>
        <taxon>Bacteria</taxon>
        <taxon>Pseudomonadati</taxon>
        <taxon>Bacteroidota</taxon>
        <taxon>Cytophagia</taxon>
        <taxon>Cytophagales</taxon>
        <taxon>Spirosomataceae</taxon>
        <taxon>Fibrella</taxon>
    </lineage>
</organism>
<feature type="region of interest" description="Disordered" evidence="1">
    <location>
        <begin position="103"/>
        <end position="135"/>
    </location>
</feature>
<dbReference type="STRING" id="1166018.FAES_0019"/>
<dbReference type="PATRIC" id="fig|1166018.3.peg.19"/>
<dbReference type="eggNOG" id="COG1186">
    <property type="taxonomic scope" value="Bacteria"/>
</dbReference>
<reference evidence="3 4" key="1">
    <citation type="journal article" date="2012" name="J. Bacteriol.">
        <title>Genome Sequence of Fibrella aestuarina BUZ 2T, a Filamentous Marine Bacterium.</title>
        <authorList>
            <person name="Filippini M."/>
            <person name="Qi W."/>
            <person name="Blom J."/>
            <person name="Goesmann A."/>
            <person name="Smits T.H."/>
            <person name="Bagheri H.C."/>
        </authorList>
    </citation>
    <scope>NUCLEOTIDE SEQUENCE [LARGE SCALE GENOMIC DNA]</scope>
    <source>
        <strain evidence="4">BUZ 2T</strain>
    </source>
</reference>
<dbReference type="SUPFAM" id="SSF110916">
    <property type="entry name" value="Peptidyl-tRNA hydrolase domain-like"/>
    <property type="match status" value="1"/>
</dbReference>
<dbReference type="GO" id="GO:0003747">
    <property type="term" value="F:translation release factor activity"/>
    <property type="evidence" value="ECO:0007669"/>
    <property type="project" value="InterPro"/>
</dbReference>
<dbReference type="Gene3D" id="3.30.160.20">
    <property type="match status" value="1"/>
</dbReference>
<protein>
    <submittedName>
        <fullName evidence="3">Class I peptide chain release factor</fullName>
    </submittedName>
</protein>
<proteinExistence type="predicted"/>
<dbReference type="EMBL" id="HE796683">
    <property type="protein sequence ID" value="CCG98033.1"/>
    <property type="molecule type" value="Genomic_DNA"/>
</dbReference>
<gene>
    <name evidence="3" type="ORF">FAES_0019</name>
</gene>
<dbReference type="PANTHER" id="PTHR47814:SF1">
    <property type="entry name" value="PEPTIDYL-TRNA HYDROLASE ARFB"/>
    <property type="match status" value="1"/>
</dbReference>
<dbReference type="GO" id="GO:0072344">
    <property type="term" value="P:rescue of stalled ribosome"/>
    <property type="evidence" value="ECO:0007669"/>
    <property type="project" value="TreeGrafter"/>
</dbReference>
<dbReference type="KEGG" id="fae:FAES_0019"/>
<evidence type="ECO:0000259" key="2">
    <source>
        <dbReference type="Pfam" id="PF00472"/>
    </source>
</evidence>
<dbReference type="Pfam" id="PF00472">
    <property type="entry name" value="RF-1"/>
    <property type="match status" value="1"/>
</dbReference>
<dbReference type="RefSeq" id="WP_015329133.1">
    <property type="nucleotide sequence ID" value="NC_020054.1"/>
</dbReference>
<evidence type="ECO:0000256" key="1">
    <source>
        <dbReference type="SAM" id="MobiDB-lite"/>
    </source>
</evidence>
<dbReference type="GO" id="GO:0043022">
    <property type="term" value="F:ribosome binding"/>
    <property type="evidence" value="ECO:0007669"/>
    <property type="project" value="TreeGrafter"/>
</dbReference>
<sequence length="135" mass="15374">MLFDPRSLHSDLRFQFARSGGAGGQNVNKVATKAELRFSVRESTLLTDEQRATLLDKLANKLTTEGELVLTHQTERTQLANREKVIKKFDRLIAKAFEVPKPRKATKPSAGMIAQRLDQKKRRSEVKASRRRIDD</sequence>
<keyword evidence="4" id="KW-1185">Reference proteome</keyword>
<dbReference type="OrthoDB" id="9815709at2"/>
<dbReference type="Proteomes" id="UP000011058">
    <property type="component" value="Chromosome"/>
</dbReference>
<feature type="compositionally biased region" description="Basic and acidic residues" evidence="1">
    <location>
        <begin position="125"/>
        <end position="135"/>
    </location>
</feature>
<evidence type="ECO:0000313" key="3">
    <source>
        <dbReference type="EMBL" id="CCG98033.1"/>
    </source>
</evidence>
<dbReference type="HOGENOM" id="CLU_089470_3_2_10"/>
<name>I0K1N0_9BACT</name>
<feature type="domain" description="Prokaryotic-type class I peptide chain release factors" evidence="2">
    <location>
        <begin position="10"/>
        <end position="135"/>
    </location>
</feature>
<dbReference type="PANTHER" id="PTHR47814">
    <property type="entry name" value="PEPTIDYL-TRNA HYDROLASE ARFB"/>
    <property type="match status" value="1"/>
</dbReference>